<dbReference type="eggNOG" id="COG1770">
    <property type="taxonomic scope" value="Bacteria"/>
</dbReference>
<dbReference type="InterPro" id="IPR023302">
    <property type="entry name" value="Pept_S9A_N"/>
</dbReference>
<dbReference type="MEROPS" id="S09.010"/>
<dbReference type="GO" id="GO:0004252">
    <property type="term" value="F:serine-type endopeptidase activity"/>
    <property type="evidence" value="ECO:0007669"/>
    <property type="project" value="InterPro"/>
</dbReference>
<reference evidence="7 8" key="1">
    <citation type="submission" date="2007-06" db="EMBL/GenBank/DDBJ databases">
        <authorList>
            <person name="Shimkets L."/>
            <person name="Ferriera S."/>
            <person name="Johnson J."/>
            <person name="Kravitz S."/>
            <person name="Beeson K."/>
            <person name="Sutton G."/>
            <person name="Rogers Y.-H."/>
            <person name="Friedman R."/>
            <person name="Frazier M."/>
            <person name="Venter J.C."/>
        </authorList>
    </citation>
    <scope>NUCLEOTIDE SEQUENCE [LARGE SCALE GENOMIC DNA]</scope>
    <source>
        <strain evidence="7 8">SIR-1</strain>
    </source>
</reference>
<proteinExistence type="inferred from homology"/>
<keyword evidence="8" id="KW-1185">Reference proteome</keyword>
<evidence type="ECO:0000256" key="2">
    <source>
        <dbReference type="ARBA" id="ARBA00022670"/>
    </source>
</evidence>
<dbReference type="EMBL" id="ABCS01000143">
    <property type="protein sequence ID" value="EDM74208.1"/>
    <property type="molecule type" value="Genomic_DNA"/>
</dbReference>
<dbReference type="InterPro" id="IPR002470">
    <property type="entry name" value="Peptidase_S9A"/>
</dbReference>
<comment type="similarity">
    <text evidence="1">Belongs to the peptidase S9A family.</text>
</comment>
<dbReference type="PANTHER" id="PTHR11757">
    <property type="entry name" value="PROTEASE FAMILY S9A OLIGOPEPTIDASE"/>
    <property type="match status" value="1"/>
</dbReference>
<keyword evidence="2" id="KW-0645">Protease</keyword>
<name>A6GIU2_9BACT</name>
<dbReference type="Pfam" id="PF00326">
    <property type="entry name" value="Peptidase_S9"/>
    <property type="match status" value="1"/>
</dbReference>
<dbReference type="SUPFAM" id="SSF50993">
    <property type="entry name" value="Peptidase/esterase 'gauge' domain"/>
    <property type="match status" value="1"/>
</dbReference>
<dbReference type="GO" id="GO:0006508">
    <property type="term" value="P:proteolysis"/>
    <property type="evidence" value="ECO:0007669"/>
    <property type="project" value="UniProtKB-KW"/>
</dbReference>
<feature type="domain" description="Peptidase S9A N-terminal" evidence="6">
    <location>
        <begin position="11"/>
        <end position="435"/>
    </location>
</feature>
<evidence type="ECO:0000313" key="7">
    <source>
        <dbReference type="EMBL" id="EDM74208.1"/>
    </source>
</evidence>
<comment type="caution">
    <text evidence="7">The sequence shown here is derived from an EMBL/GenBank/DDBJ whole genome shotgun (WGS) entry which is preliminary data.</text>
</comment>
<dbReference type="AlphaFoldDB" id="A6GIU2"/>
<evidence type="ECO:0000259" key="6">
    <source>
        <dbReference type="Pfam" id="PF02897"/>
    </source>
</evidence>
<dbReference type="Gene3D" id="3.40.50.1820">
    <property type="entry name" value="alpha/beta hydrolase"/>
    <property type="match status" value="1"/>
</dbReference>
<sequence length="718" mass="79990">MRGEPGDESTPPILEARPVSRTLFGDTCVDDYGWLREREDPAVRAHLEAERAHAEATLDARTPGLRARLYAEMRARIREDERTLPCREGPWLYYSRTETGDEYDRHCRRPFRPGDAETLEQLEQGAELEQVYLDENALAEGHEYFDLASLSVSPGHGRVATSVDLSGDERYTLAVFELGPDGGRVALDPEVRLEDCGPSITWIDDETFLYERLDEAHRPWQLWRRRVGTPASADALVLQEDDERFFLSHWRARSQAFVVLSADSQVSSELYLLPTHAPESAPRCVAPRVQGVEYAVEHRGEQLFVLTNEDALNFRLRVLAVDRDGRVVDPHGGRELIAHDPQVMLEGVDAFAEHLVIWERVEGLPQAWVVPFVDGQADLGSAWRLRFPDAAYGMWPSANPEFDSPRLRVGYSSPTTPSSVYDCELSTQARHLRKQTEVVGGHEPADYASARVWATASDGTRVPISLVWRRREGDSSDAPPADAPTLLNAYGAYGVPSDPMFSSARLSLLDRGLVYATAHVRGGGDLGRAWYEAGKLGAKANTFTDFIACAEHLIAQGWTSPAKLAAQGGSAGGLLIGAVANLRPELFAAMVADVPFVDVLNTMLDPSLPLTAIEWEEWGNPAQEQGYRWIRAYSPYDNVRAQAYPELLVLAGWNDPRVSYWEPAKWTARLRERRTDARGVLLWTNFDAGHGGASGRYAYLHEVALEYAFLIDQLGLEP</sequence>
<evidence type="ECO:0000313" key="8">
    <source>
        <dbReference type="Proteomes" id="UP000005801"/>
    </source>
</evidence>
<dbReference type="InterPro" id="IPR001375">
    <property type="entry name" value="Peptidase_S9_cat"/>
</dbReference>
<feature type="domain" description="Peptidase S9 prolyl oligopeptidase catalytic" evidence="5">
    <location>
        <begin position="501"/>
        <end position="715"/>
    </location>
</feature>
<dbReference type="Proteomes" id="UP000005801">
    <property type="component" value="Unassembled WGS sequence"/>
</dbReference>
<dbReference type="PANTHER" id="PTHR11757:SF19">
    <property type="entry name" value="PROLYL ENDOPEPTIDASE-LIKE"/>
    <property type="match status" value="1"/>
</dbReference>
<dbReference type="Gene3D" id="2.130.10.120">
    <property type="entry name" value="Prolyl oligopeptidase, N-terminal domain"/>
    <property type="match status" value="1"/>
</dbReference>
<dbReference type="Pfam" id="PF02897">
    <property type="entry name" value="Peptidase_S9_N"/>
    <property type="match status" value="1"/>
</dbReference>
<dbReference type="PRINTS" id="PR00862">
    <property type="entry name" value="PROLIGOPTASE"/>
</dbReference>
<protein>
    <submittedName>
        <fullName evidence="7">Peptidase S9, prolyl oligopeptidase active site region</fullName>
    </submittedName>
</protein>
<evidence type="ECO:0000256" key="4">
    <source>
        <dbReference type="ARBA" id="ARBA00022825"/>
    </source>
</evidence>
<evidence type="ECO:0000256" key="3">
    <source>
        <dbReference type="ARBA" id="ARBA00022801"/>
    </source>
</evidence>
<gene>
    <name evidence="7" type="ORF">PPSIR1_27068</name>
</gene>
<evidence type="ECO:0000256" key="1">
    <source>
        <dbReference type="ARBA" id="ARBA00005228"/>
    </source>
</evidence>
<accession>A6GIU2</accession>
<keyword evidence="3" id="KW-0378">Hydrolase</keyword>
<evidence type="ECO:0000259" key="5">
    <source>
        <dbReference type="Pfam" id="PF00326"/>
    </source>
</evidence>
<dbReference type="SUPFAM" id="SSF53474">
    <property type="entry name" value="alpha/beta-Hydrolases"/>
    <property type="match status" value="1"/>
</dbReference>
<keyword evidence="4" id="KW-0720">Serine protease</keyword>
<organism evidence="7 8">
    <name type="scientific">Plesiocystis pacifica SIR-1</name>
    <dbReference type="NCBI Taxonomy" id="391625"/>
    <lineage>
        <taxon>Bacteria</taxon>
        <taxon>Pseudomonadati</taxon>
        <taxon>Myxococcota</taxon>
        <taxon>Polyangia</taxon>
        <taxon>Nannocystales</taxon>
        <taxon>Nannocystaceae</taxon>
        <taxon>Plesiocystis</taxon>
    </lineage>
</organism>
<dbReference type="RefSeq" id="WP_006976628.1">
    <property type="nucleotide sequence ID" value="NZ_ABCS01000143.1"/>
</dbReference>
<dbReference type="InterPro" id="IPR051543">
    <property type="entry name" value="Serine_Peptidase_S9A"/>
</dbReference>
<dbReference type="InterPro" id="IPR029058">
    <property type="entry name" value="AB_hydrolase_fold"/>
</dbReference>